<feature type="domain" description="OBG-type G" evidence="10">
    <location>
        <begin position="159"/>
        <end position="330"/>
    </location>
</feature>
<dbReference type="SUPFAM" id="SSF102741">
    <property type="entry name" value="Obg GTP-binding protein C-terminal domain"/>
    <property type="match status" value="1"/>
</dbReference>
<comment type="subcellular location">
    <subcellularLocation>
        <location evidence="9">Cytoplasm</location>
    </subcellularLocation>
</comment>
<protein>
    <recommendedName>
        <fullName evidence="9">GTPase Obg</fullName>
        <ecNumber evidence="9">3.6.5.-</ecNumber>
    </recommendedName>
    <alternativeName>
        <fullName evidence="9">GTP-binding protein Obg</fullName>
    </alternativeName>
</protein>
<accession>A0A419T4W7</accession>
<dbReference type="AlphaFoldDB" id="A0A419T4W7"/>
<evidence type="ECO:0000259" key="11">
    <source>
        <dbReference type="PROSITE" id="PS51881"/>
    </source>
</evidence>
<dbReference type="RefSeq" id="WP_120168595.1">
    <property type="nucleotide sequence ID" value="NZ_MCIB01000011.1"/>
</dbReference>
<evidence type="ECO:0000313" key="14">
    <source>
        <dbReference type="Proteomes" id="UP000284177"/>
    </source>
</evidence>
<dbReference type="HAMAP" id="MF_01454">
    <property type="entry name" value="GTPase_Obg"/>
    <property type="match status" value="1"/>
</dbReference>
<evidence type="ECO:0000256" key="2">
    <source>
        <dbReference type="ARBA" id="ARBA00007699"/>
    </source>
</evidence>
<dbReference type="PANTHER" id="PTHR11702:SF31">
    <property type="entry name" value="MITOCHONDRIAL RIBOSOME-ASSOCIATED GTPASE 2"/>
    <property type="match status" value="1"/>
</dbReference>
<keyword evidence="8 9" id="KW-0342">GTP-binding</keyword>
<keyword evidence="4 9" id="KW-0479">Metal-binding</keyword>
<evidence type="ECO:0000259" key="12">
    <source>
        <dbReference type="PROSITE" id="PS51883"/>
    </source>
</evidence>
<keyword evidence="5 9" id="KW-0547">Nucleotide-binding</keyword>
<feature type="binding site" evidence="9">
    <location>
        <begin position="212"/>
        <end position="215"/>
    </location>
    <ligand>
        <name>GTP</name>
        <dbReference type="ChEBI" id="CHEBI:37565"/>
    </ligand>
</feature>
<evidence type="ECO:0000259" key="10">
    <source>
        <dbReference type="PROSITE" id="PS51710"/>
    </source>
</evidence>
<dbReference type="InterPro" id="IPR031167">
    <property type="entry name" value="G_OBG"/>
</dbReference>
<feature type="domain" description="Obg" evidence="12">
    <location>
        <begin position="1"/>
        <end position="158"/>
    </location>
</feature>
<sequence length="424" mass="47032">MFVDNVKIYVKGGNGGHGAVAFRREKYEPSGGPAGGDGGNGGSVILKVDEGLKTLMDFRYKRHYKAENGENGKSKNQFGKKGKDLILKVPPGTVVKDEESGNIIADLIENGDTFIVAKGGRGGRGNSKFATSTRRAPRFAEAGDKGEERWIVLELKLIADVGLVGFPNVGKSTLLSVVSAAKPKIANYHFTTLKPNLGVVNLGEGQSFVMADIPGLIEGAHEGVGLGHEFLRHIERTKLIVHLIDVSSQDGRDPVEDFYKINEELQKYSSKLAKKPQIVVANKIDLPQSKEGYDKLAKEMEKLGHKVLPISAVTGEGIDKLKYIIWDKLQNIEEDPIFEEVKEKVYDFKENRQEVIVKKEGDKYIVEGYPIEKLLKSTNFDDLDSLRHFQNIMKKRGIFDELKKLGIKDGETVSVCGYEFEFFE</sequence>
<dbReference type="PANTHER" id="PTHR11702">
    <property type="entry name" value="DEVELOPMENTALLY REGULATED GTP-BINDING PROTEIN-RELATED"/>
    <property type="match status" value="1"/>
</dbReference>
<keyword evidence="14" id="KW-1185">Reference proteome</keyword>
<dbReference type="InterPro" id="IPR005225">
    <property type="entry name" value="Small_GTP-bd"/>
</dbReference>
<feature type="domain" description="OCT" evidence="11">
    <location>
        <begin position="340"/>
        <end position="424"/>
    </location>
</feature>
<dbReference type="InterPro" id="IPR006169">
    <property type="entry name" value="GTP1_OBG_dom"/>
</dbReference>
<dbReference type="NCBIfam" id="NF008955">
    <property type="entry name" value="PRK12297.1"/>
    <property type="match status" value="1"/>
</dbReference>
<dbReference type="Pfam" id="PF09269">
    <property type="entry name" value="DUF1967"/>
    <property type="match status" value="1"/>
</dbReference>
<dbReference type="PRINTS" id="PR00326">
    <property type="entry name" value="GTP1OBG"/>
</dbReference>
<dbReference type="InterPro" id="IPR006073">
    <property type="entry name" value="GTP-bd"/>
</dbReference>
<proteinExistence type="inferred from homology"/>
<dbReference type="Gene3D" id="2.70.210.12">
    <property type="entry name" value="GTP1/OBG domain"/>
    <property type="match status" value="1"/>
</dbReference>
<dbReference type="SUPFAM" id="SSF82051">
    <property type="entry name" value="Obg GTP-binding protein N-terminal domain"/>
    <property type="match status" value="1"/>
</dbReference>
<dbReference type="InterPro" id="IPR014100">
    <property type="entry name" value="GTP-bd_Obg/CgtA"/>
</dbReference>
<comment type="similarity">
    <text evidence="2 9">Belongs to the TRAFAC class OBG-HflX-like GTPase superfamily. OBG GTPase family.</text>
</comment>
<dbReference type="GO" id="GO:0042254">
    <property type="term" value="P:ribosome biogenesis"/>
    <property type="evidence" value="ECO:0007669"/>
    <property type="project" value="UniProtKB-UniRule"/>
</dbReference>
<dbReference type="Gene3D" id="3.40.50.300">
    <property type="entry name" value="P-loop containing nucleotide triphosphate hydrolases"/>
    <property type="match status" value="1"/>
</dbReference>
<evidence type="ECO:0000256" key="1">
    <source>
        <dbReference type="ARBA" id="ARBA00001946"/>
    </source>
</evidence>
<dbReference type="EMBL" id="MCIB01000011">
    <property type="protein sequence ID" value="RKD32486.1"/>
    <property type="molecule type" value="Genomic_DNA"/>
</dbReference>
<dbReference type="OrthoDB" id="9807318at2"/>
<evidence type="ECO:0000256" key="6">
    <source>
        <dbReference type="ARBA" id="ARBA00022801"/>
    </source>
</evidence>
<feature type="binding site" evidence="9">
    <location>
        <position position="172"/>
    </location>
    <ligand>
        <name>Mg(2+)</name>
        <dbReference type="ChEBI" id="CHEBI:18420"/>
    </ligand>
</feature>
<dbReference type="Pfam" id="PF01018">
    <property type="entry name" value="GTP1_OBG"/>
    <property type="match status" value="1"/>
</dbReference>
<evidence type="ECO:0000256" key="4">
    <source>
        <dbReference type="ARBA" id="ARBA00022723"/>
    </source>
</evidence>
<dbReference type="GO" id="GO:0003924">
    <property type="term" value="F:GTPase activity"/>
    <property type="evidence" value="ECO:0007669"/>
    <property type="project" value="UniProtKB-UniRule"/>
</dbReference>
<evidence type="ECO:0000256" key="9">
    <source>
        <dbReference type="HAMAP-Rule" id="MF_01454"/>
    </source>
</evidence>
<dbReference type="InterPro" id="IPR045086">
    <property type="entry name" value="OBG_GTPase"/>
</dbReference>
<dbReference type="GO" id="GO:0005737">
    <property type="term" value="C:cytoplasm"/>
    <property type="evidence" value="ECO:0007669"/>
    <property type="project" value="UniProtKB-SubCell"/>
</dbReference>
<dbReference type="PROSITE" id="PS51883">
    <property type="entry name" value="OBG"/>
    <property type="match status" value="1"/>
</dbReference>
<evidence type="ECO:0000256" key="8">
    <source>
        <dbReference type="ARBA" id="ARBA00023134"/>
    </source>
</evidence>
<feature type="binding site" evidence="9">
    <location>
        <begin position="190"/>
        <end position="194"/>
    </location>
    <ligand>
        <name>GTP</name>
        <dbReference type="ChEBI" id="CHEBI:37565"/>
    </ligand>
</feature>
<keyword evidence="3 9" id="KW-0963">Cytoplasm</keyword>
<reference evidence="13 14" key="1">
    <citation type="submission" date="2016-08" db="EMBL/GenBank/DDBJ databases">
        <title>Novel Firmicutes and Novel Genomes.</title>
        <authorList>
            <person name="Poppleton D.I."/>
            <person name="Gribaldo S."/>
        </authorList>
    </citation>
    <scope>NUCLEOTIDE SEQUENCE [LARGE SCALE GENOMIC DNA]</scope>
    <source>
        <strain evidence="13 14">CTT3</strain>
    </source>
</reference>
<dbReference type="InterPro" id="IPR027417">
    <property type="entry name" value="P-loop_NTPase"/>
</dbReference>
<keyword evidence="6 9" id="KW-0378">Hydrolase</keyword>
<dbReference type="NCBIfam" id="TIGR02729">
    <property type="entry name" value="Obg_CgtA"/>
    <property type="match status" value="1"/>
</dbReference>
<dbReference type="NCBIfam" id="TIGR03595">
    <property type="entry name" value="Obg_CgtA_exten"/>
    <property type="match status" value="1"/>
</dbReference>
<dbReference type="PIRSF" id="PIRSF002401">
    <property type="entry name" value="GTP_bd_Obg/CgtA"/>
    <property type="match status" value="1"/>
</dbReference>
<dbReference type="Pfam" id="PF01926">
    <property type="entry name" value="MMR_HSR1"/>
    <property type="match status" value="1"/>
</dbReference>
<comment type="function">
    <text evidence="9">An essential GTPase which binds GTP, GDP and possibly (p)ppGpp with moderate affinity, with high nucleotide exchange rates and a fairly low GTP hydrolysis rate. Plays a role in control of the cell cycle, stress response, ribosome biogenesis and in those bacteria that undergo differentiation, in morphogenesis control.</text>
</comment>
<dbReference type="InterPro" id="IPR036346">
    <property type="entry name" value="GTP-bd_prot_GTP1/OBG_C_sf"/>
</dbReference>
<dbReference type="NCBIfam" id="TIGR00231">
    <property type="entry name" value="small_GTP"/>
    <property type="match status" value="1"/>
</dbReference>
<name>A0A419T4W7_9FIRM</name>
<dbReference type="PROSITE" id="PS51881">
    <property type="entry name" value="OCT"/>
    <property type="match status" value="1"/>
</dbReference>
<dbReference type="EC" id="3.6.5.-" evidence="9"/>
<comment type="subunit">
    <text evidence="9">Monomer.</text>
</comment>
<comment type="cofactor">
    <cofactor evidence="1 9">
        <name>Mg(2+)</name>
        <dbReference type="ChEBI" id="CHEBI:18420"/>
    </cofactor>
</comment>
<evidence type="ECO:0000313" key="13">
    <source>
        <dbReference type="EMBL" id="RKD32486.1"/>
    </source>
</evidence>
<evidence type="ECO:0000256" key="3">
    <source>
        <dbReference type="ARBA" id="ARBA00022490"/>
    </source>
</evidence>
<dbReference type="SUPFAM" id="SSF52540">
    <property type="entry name" value="P-loop containing nucleoside triphosphate hydrolases"/>
    <property type="match status" value="1"/>
</dbReference>
<keyword evidence="7 9" id="KW-0460">Magnesium</keyword>
<feature type="binding site" evidence="9">
    <location>
        <begin position="282"/>
        <end position="285"/>
    </location>
    <ligand>
        <name>GTP</name>
        <dbReference type="ChEBI" id="CHEBI:37565"/>
    </ligand>
</feature>
<dbReference type="FunFam" id="2.70.210.12:FF:000001">
    <property type="entry name" value="GTPase Obg"/>
    <property type="match status" value="1"/>
</dbReference>
<dbReference type="CDD" id="cd01898">
    <property type="entry name" value="Obg"/>
    <property type="match status" value="1"/>
</dbReference>
<dbReference type="InterPro" id="IPR015349">
    <property type="entry name" value="OCT_dom"/>
</dbReference>
<dbReference type="Gene3D" id="3.30.300.350">
    <property type="entry name" value="GTP-binding protein OBG, C-terminal domain"/>
    <property type="match status" value="1"/>
</dbReference>
<feature type="binding site" evidence="9">
    <location>
        <begin position="165"/>
        <end position="172"/>
    </location>
    <ligand>
        <name>GTP</name>
        <dbReference type="ChEBI" id="CHEBI:37565"/>
    </ligand>
</feature>
<dbReference type="GO" id="GO:0000287">
    <property type="term" value="F:magnesium ion binding"/>
    <property type="evidence" value="ECO:0007669"/>
    <property type="project" value="InterPro"/>
</dbReference>
<evidence type="ECO:0000256" key="5">
    <source>
        <dbReference type="ARBA" id="ARBA00022741"/>
    </source>
</evidence>
<dbReference type="GO" id="GO:0005525">
    <property type="term" value="F:GTP binding"/>
    <property type="evidence" value="ECO:0007669"/>
    <property type="project" value="UniProtKB-UniRule"/>
</dbReference>
<feature type="binding site" evidence="9">
    <location>
        <begin position="311"/>
        <end position="313"/>
    </location>
    <ligand>
        <name>GTP</name>
        <dbReference type="ChEBI" id="CHEBI:37565"/>
    </ligand>
</feature>
<dbReference type="NCBIfam" id="NF008954">
    <property type="entry name" value="PRK12296.1"/>
    <property type="match status" value="1"/>
</dbReference>
<gene>
    <name evidence="9" type="primary">obg</name>
    <name evidence="13" type="ORF">BET03_11290</name>
</gene>
<dbReference type="PROSITE" id="PS00905">
    <property type="entry name" value="GTP1_OBG"/>
    <property type="match status" value="1"/>
</dbReference>
<dbReference type="InterPro" id="IPR036726">
    <property type="entry name" value="GTP1_OBG_dom_sf"/>
</dbReference>
<organism evidence="13 14">
    <name type="scientific">Thermohalobacter berrensis</name>
    <dbReference type="NCBI Taxonomy" id="99594"/>
    <lineage>
        <taxon>Bacteria</taxon>
        <taxon>Bacillati</taxon>
        <taxon>Bacillota</taxon>
        <taxon>Tissierellia</taxon>
        <taxon>Tissierellales</taxon>
        <taxon>Thermohalobacteraceae</taxon>
        <taxon>Thermohalobacter</taxon>
    </lineage>
</organism>
<comment type="caution">
    <text evidence="13">The sequence shown here is derived from an EMBL/GenBank/DDBJ whole genome shotgun (WGS) entry which is preliminary data.</text>
</comment>
<evidence type="ECO:0000256" key="7">
    <source>
        <dbReference type="ARBA" id="ARBA00022842"/>
    </source>
</evidence>
<dbReference type="Proteomes" id="UP000284177">
    <property type="component" value="Unassembled WGS sequence"/>
</dbReference>
<feature type="binding site" evidence="9">
    <location>
        <position position="192"/>
    </location>
    <ligand>
        <name>Mg(2+)</name>
        <dbReference type="ChEBI" id="CHEBI:18420"/>
    </ligand>
</feature>
<dbReference type="InterPro" id="IPR006074">
    <property type="entry name" value="GTP1-OBG_CS"/>
</dbReference>
<dbReference type="NCBIfam" id="NF008956">
    <property type="entry name" value="PRK12299.1"/>
    <property type="match status" value="1"/>
</dbReference>
<dbReference type="PROSITE" id="PS51710">
    <property type="entry name" value="G_OBG"/>
    <property type="match status" value="1"/>
</dbReference>